<gene>
    <name evidence="1" type="ORF">M8818_003007</name>
</gene>
<dbReference type="Proteomes" id="UP001320706">
    <property type="component" value="Unassembled WGS sequence"/>
</dbReference>
<reference evidence="1" key="1">
    <citation type="submission" date="2024-02" db="EMBL/GenBank/DDBJ databases">
        <title>Metagenome Assembled Genome of Zalaria obscura JY119.</title>
        <authorList>
            <person name="Vighnesh L."/>
            <person name="Jagadeeshwari U."/>
            <person name="Venkata Ramana C."/>
            <person name="Sasikala C."/>
        </authorList>
    </citation>
    <scope>NUCLEOTIDE SEQUENCE</scope>
    <source>
        <strain evidence="1">JY119</strain>
    </source>
</reference>
<dbReference type="EMBL" id="JAMKPW020000012">
    <property type="protein sequence ID" value="KAK8212842.1"/>
    <property type="molecule type" value="Genomic_DNA"/>
</dbReference>
<evidence type="ECO:0000313" key="1">
    <source>
        <dbReference type="EMBL" id="KAK8212842.1"/>
    </source>
</evidence>
<evidence type="ECO:0000313" key="2">
    <source>
        <dbReference type="Proteomes" id="UP001320706"/>
    </source>
</evidence>
<sequence>MPLMPEPRPTISVRLWNLTRELYLKLTEESASNEHAHVTRSRLESSSQSYDQTADENGLLSSYPVGKIRCDRQRYNGADRLNGIEQALFRAGWITEVWALLERKIDWYFHSNTLSEARYLAEAVSQLESRGNPAFIQQSGHFHLSPSSYGCGGLATHRKGSQRIPHGYAACHSTPTAGFQDPGSIARLDKVGEQSHTILSSDSPAQSPDLAREIYVAQTTEQ</sequence>
<proteinExistence type="predicted"/>
<accession>A0ACC3SG88</accession>
<name>A0ACC3SG88_9PEZI</name>
<comment type="caution">
    <text evidence="1">The sequence shown here is derived from an EMBL/GenBank/DDBJ whole genome shotgun (WGS) entry which is preliminary data.</text>
</comment>
<protein>
    <submittedName>
        <fullName evidence="1">Uncharacterized protein</fullName>
    </submittedName>
</protein>
<keyword evidence="2" id="KW-1185">Reference proteome</keyword>
<organism evidence="1 2">
    <name type="scientific">Zalaria obscura</name>
    <dbReference type="NCBI Taxonomy" id="2024903"/>
    <lineage>
        <taxon>Eukaryota</taxon>
        <taxon>Fungi</taxon>
        <taxon>Dikarya</taxon>
        <taxon>Ascomycota</taxon>
        <taxon>Pezizomycotina</taxon>
        <taxon>Dothideomycetes</taxon>
        <taxon>Dothideomycetidae</taxon>
        <taxon>Dothideales</taxon>
        <taxon>Zalariaceae</taxon>
        <taxon>Zalaria</taxon>
    </lineage>
</organism>